<evidence type="ECO:0000256" key="1">
    <source>
        <dbReference type="SAM" id="SignalP"/>
    </source>
</evidence>
<dbReference type="CDD" id="cd08501">
    <property type="entry name" value="PBP2_Lpqw"/>
    <property type="match status" value="1"/>
</dbReference>
<protein>
    <submittedName>
        <fullName evidence="3">ABC transporter family substrate-binding protein</fullName>
    </submittedName>
</protein>
<dbReference type="Proteomes" id="UP001056336">
    <property type="component" value="Chromosome"/>
</dbReference>
<dbReference type="EMBL" id="CP097332">
    <property type="protein sequence ID" value="UQX90323.1"/>
    <property type="molecule type" value="Genomic_DNA"/>
</dbReference>
<evidence type="ECO:0000313" key="4">
    <source>
        <dbReference type="Proteomes" id="UP001056336"/>
    </source>
</evidence>
<proteinExistence type="predicted"/>
<sequence>MKVKASVAAIAVASIALTACGSSNNSSKGGSTTNKGQASATTNAVNAVPYAQVPTGGTMRWPITGFPVNFNILQVDGNESDTSDLMTSTLPQLFNFDAGGKAILNTAVADKAEQTSSSPQTIQYHLNPKAVWSDGTPITYKDFVAQWQADNGTNAKFLAASTSGYDQVKSVVRGATDQDVTVVFNTPYSEWQSLWSTLLPASLMATPDAYNKSWANGPTVSGGPFKIGSIDKTAKTITMVHNDKWWGNPAKLDKIQFITISDTTAQAKALQSDQVDFVDVGSDIASFQVAKSVQNVELRKAGGPNWRHIDLGKSGALADVSVRQAIMLSLDRKQDAQTLLGPLSWPSTLLNSHVWVNNQAQYKETCSDFCNRDITKADALLTKAGYTKGSDGIFAKNGKPLALGFTIPQGVKSSADEGAIQQKALQEAGIKLTLKVVPTDTFFSDYIAVGKFDLTIFSWIGNPFPLSGTKQLYEAKGESNFSKIGSQALDDLINKMITATDPAEAVNLSYQVDKMVWDEGHSVPLYQRPELIFSKKTLENFGAFGFANKIYENIGFKA</sequence>
<reference evidence="3" key="1">
    <citation type="journal article" date="2018" name="Int. J. Syst. Evol. Microbiol.">
        <title>Jatrophihabitans telluris sp. nov., isolated from sediment soil of lava forest wetlands and the emended description of the genus Jatrophihabitans.</title>
        <authorList>
            <person name="Lee K.C."/>
            <person name="Suh M.K."/>
            <person name="Eom M.K."/>
            <person name="Kim K.K."/>
            <person name="Kim J.S."/>
            <person name="Kim D.S."/>
            <person name="Ko S.H."/>
            <person name="Shin Y.K."/>
            <person name="Lee J.S."/>
        </authorList>
    </citation>
    <scope>NUCLEOTIDE SEQUENCE</scope>
    <source>
        <strain evidence="3">N237</strain>
    </source>
</reference>
<dbReference type="PANTHER" id="PTHR30290:SF65">
    <property type="entry name" value="MONOACYL PHOSPHATIDYLINOSITOL TETRAMANNOSIDE-BINDING PROTEIN LPQW-RELATED"/>
    <property type="match status" value="1"/>
</dbReference>
<feature type="chain" id="PRO_5047233320" evidence="1">
    <location>
        <begin position="19"/>
        <end position="558"/>
    </location>
</feature>
<keyword evidence="1" id="KW-0732">Signal</keyword>
<dbReference type="InterPro" id="IPR039424">
    <property type="entry name" value="SBP_5"/>
</dbReference>
<dbReference type="InterPro" id="IPR000914">
    <property type="entry name" value="SBP_5_dom"/>
</dbReference>
<evidence type="ECO:0000259" key="2">
    <source>
        <dbReference type="Pfam" id="PF00496"/>
    </source>
</evidence>
<dbReference type="RefSeq" id="WP_249774219.1">
    <property type="nucleotide sequence ID" value="NZ_CP097332.1"/>
</dbReference>
<accession>A0ABY4R3A3</accession>
<organism evidence="3 4">
    <name type="scientific">Jatrophihabitans telluris</name>
    <dbReference type="NCBI Taxonomy" id="2038343"/>
    <lineage>
        <taxon>Bacteria</taxon>
        <taxon>Bacillati</taxon>
        <taxon>Actinomycetota</taxon>
        <taxon>Actinomycetes</taxon>
        <taxon>Jatrophihabitantales</taxon>
        <taxon>Jatrophihabitantaceae</taxon>
        <taxon>Jatrophihabitans</taxon>
    </lineage>
</organism>
<dbReference type="PANTHER" id="PTHR30290">
    <property type="entry name" value="PERIPLASMIC BINDING COMPONENT OF ABC TRANSPORTER"/>
    <property type="match status" value="1"/>
</dbReference>
<keyword evidence="4" id="KW-1185">Reference proteome</keyword>
<dbReference type="PIRSF" id="PIRSF002741">
    <property type="entry name" value="MppA"/>
    <property type="match status" value="1"/>
</dbReference>
<dbReference type="Pfam" id="PF00496">
    <property type="entry name" value="SBP_bac_5"/>
    <property type="match status" value="1"/>
</dbReference>
<dbReference type="PROSITE" id="PS51257">
    <property type="entry name" value="PROKAR_LIPOPROTEIN"/>
    <property type="match status" value="1"/>
</dbReference>
<feature type="signal peptide" evidence="1">
    <location>
        <begin position="1"/>
        <end position="18"/>
    </location>
</feature>
<evidence type="ECO:0000313" key="3">
    <source>
        <dbReference type="EMBL" id="UQX90323.1"/>
    </source>
</evidence>
<dbReference type="Gene3D" id="3.40.190.10">
    <property type="entry name" value="Periplasmic binding protein-like II"/>
    <property type="match status" value="1"/>
</dbReference>
<dbReference type="InterPro" id="IPR030678">
    <property type="entry name" value="Peptide/Ni-bd"/>
</dbReference>
<gene>
    <name evidence="3" type="ORF">M6D93_15630</name>
</gene>
<dbReference type="SUPFAM" id="SSF53850">
    <property type="entry name" value="Periplasmic binding protein-like II"/>
    <property type="match status" value="1"/>
</dbReference>
<reference evidence="3" key="2">
    <citation type="submission" date="2022-05" db="EMBL/GenBank/DDBJ databases">
        <authorList>
            <person name="Kim J.-S."/>
            <person name="Lee K."/>
            <person name="Suh M."/>
            <person name="Eom M."/>
            <person name="Kim J.-S."/>
            <person name="Kim D.-S."/>
            <person name="Ko S.-H."/>
            <person name="Shin Y."/>
            <person name="Lee J.-S."/>
        </authorList>
    </citation>
    <scope>NUCLEOTIDE SEQUENCE</scope>
    <source>
        <strain evidence="3">N237</strain>
    </source>
</reference>
<name>A0ABY4R3A3_9ACTN</name>
<dbReference type="Gene3D" id="3.90.76.10">
    <property type="entry name" value="Dipeptide-binding Protein, Domain 1"/>
    <property type="match status" value="1"/>
</dbReference>
<dbReference type="Gene3D" id="3.10.105.10">
    <property type="entry name" value="Dipeptide-binding Protein, Domain 3"/>
    <property type="match status" value="1"/>
</dbReference>
<feature type="domain" description="Solute-binding protein family 5" evidence="2">
    <location>
        <begin position="107"/>
        <end position="466"/>
    </location>
</feature>